<dbReference type="InterPro" id="IPR001478">
    <property type="entry name" value="PDZ"/>
</dbReference>
<evidence type="ECO:0000313" key="9">
    <source>
        <dbReference type="Proteomes" id="UP000034607"/>
    </source>
</evidence>
<dbReference type="GO" id="GO:0007165">
    <property type="term" value="P:signal transduction"/>
    <property type="evidence" value="ECO:0007669"/>
    <property type="project" value="TreeGrafter"/>
</dbReference>
<evidence type="ECO:0000256" key="4">
    <source>
        <dbReference type="ARBA" id="ARBA00022825"/>
    </source>
</evidence>
<evidence type="ECO:0000256" key="1">
    <source>
        <dbReference type="ARBA" id="ARBA00009179"/>
    </source>
</evidence>
<evidence type="ECO:0000259" key="7">
    <source>
        <dbReference type="PROSITE" id="PS50106"/>
    </source>
</evidence>
<dbReference type="GO" id="GO:0008236">
    <property type="term" value="F:serine-type peptidase activity"/>
    <property type="evidence" value="ECO:0007669"/>
    <property type="project" value="UniProtKB-KW"/>
</dbReference>
<dbReference type="PROSITE" id="PS50106">
    <property type="entry name" value="PDZ"/>
    <property type="match status" value="1"/>
</dbReference>
<feature type="region of interest" description="Disordered" evidence="6">
    <location>
        <begin position="389"/>
        <end position="409"/>
    </location>
</feature>
<keyword evidence="2 5" id="KW-0645">Protease</keyword>
<dbReference type="AlphaFoldDB" id="A0A0G1RGF3"/>
<evidence type="ECO:0000256" key="2">
    <source>
        <dbReference type="ARBA" id="ARBA00022670"/>
    </source>
</evidence>
<dbReference type="InterPro" id="IPR004447">
    <property type="entry name" value="Peptidase_S41A"/>
</dbReference>
<dbReference type="PANTHER" id="PTHR32060">
    <property type="entry name" value="TAIL-SPECIFIC PROTEASE"/>
    <property type="match status" value="1"/>
</dbReference>
<dbReference type="Pfam" id="PF00595">
    <property type="entry name" value="PDZ"/>
    <property type="match status" value="1"/>
</dbReference>
<dbReference type="Pfam" id="PF22694">
    <property type="entry name" value="CtpB_N-like"/>
    <property type="match status" value="1"/>
</dbReference>
<comment type="caution">
    <text evidence="8">The sequence shown here is derived from an EMBL/GenBank/DDBJ whole genome shotgun (WGS) entry which is preliminary data.</text>
</comment>
<dbReference type="SUPFAM" id="SSF52096">
    <property type="entry name" value="ClpP/crotonase"/>
    <property type="match status" value="1"/>
</dbReference>
<dbReference type="CDD" id="cd07560">
    <property type="entry name" value="Peptidase_S41_CPP"/>
    <property type="match status" value="1"/>
</dbReference>
<dbReference type="Pfam" id="PF03572">
    <property type="entry name" value="Peptidase_S41"/>
    <property type="match status" value="1"/>
</dbReference>
<keyword evidence="3 5" id="KW-0378">Hydrolase</keyword>
<reference evidence="8 9" key="1">
    <citation type="journal article" date="2015" name="Nature">
        <title>rRNA introns, odd ribosomes, and small enigmatic genomes across a large radiation of phyla.</title>
        <authorList>
            <person name="Brown C.T."/>
            <person name="Hug L.A."/>
            <person name="Thomas B.C."/>
            <person name="Sharon I."/>
            <person name="Castelle C.J."/>
            <person name="Singh A."/>
            <person name="Wilkins M.J."/>
            <person name="Williams K.H."/>
            <person name="Banfield J.F."/>
        </authorList>
    </citation>
    <scope>NUCLEOTIDE SEQUENCE [LARGE SCALE GENOMIC DNA]</scope>
</reference>
<organism evidence="8 9">
    <name type="scientific">Candidatus Amesbacteria bacterium GW2011_GWA2_47_11</name>
    <dbReference type="NCBI Taxonomy" id="1618357"/>
    <lineage>
        <taxon>Bacteria</taxon>
        <taxon>Candidatus Amesiibacteriota</taxon>
    </lineage>
</organism>
<evidence type="ECO:0000313" key="8">
    <source>
        <dbReference type="EMBL" id="KKU56404.1"/>
    </source>
</evidence>
<gene>
    <name evidence="8" type="ORF">UX78_C0009G0016</name>
</gene>
<dbReference type="EMBL" id="LCNM01000009">
    <property type="protein sequence ID" value="KKU56404.1"/>
    <property type="molecule type" value="Genomic_DNA"/>
</dbReference>
<dbReference type="Gene3D" id="3.90.226.10">
    <property type="entry name" value="2-enoyl-CoA Hydratase, Chain A, domain 1"/>
    <property type="match status" value="1"/>
</dbReference>
<proteinExistence type="inferred from homology"/>
<feature type="domain" description="PDZ" evidence="7">
    <location>
        <begin position="100"/>
        <end position="180"/>
    </location>
</feature>
<evidence type="ECO:0000256" key="3">
    <source>
        <dbReference type="ARBA" id="ARBA00022801"/>
    </source>
</evidence>
<evidence type="ECO:0000256" key="5">
    <source>
        <dbReference type="RuleBase" id="RU004404"/>
    </source>
</evidence>
<dbReference type="InterPro" id="IPR005151">
    <property type="entry name" value="Tail-specific_protease"/>
</dbReference>
<dbReference type="Gene3D" id="3.30.750.44">
    <property type="match status" value="1"/>
</dbReference>
<dbReference type="InterPro" id="IPR036034">
    <property type="entry name" value="PDZ_sf"/>
</dbReference>
<protein>
    <submittedName>
        <fullName evidence="8">Carboxyl-terminal protease</fullName>
    </submittedName>
</protein>
<evidence type="ECO:0000256" key="6">
    <source>
        <dbReference type="SAM" id="MobiDB-lite"/>
    </source>
</evidence>
<dbReference type="NCBIfam" id="TIGR00225">
    <property type="entry name" value="prc"/>
    <property type="match status" value="1"/>
</dbReference>
<dbReference type="GO" id="GO:0030288">
    <property type="term" value="C:outer membrane-bounded periplasmic space"/>
    <property type="evidence" value="ECO:0007669"/>
    <property type="project" value="TreeGrafter"/>
</dbReference>
<dbReference type="InterPro" id="IPR029045">
    <property type="entry name" value="ClpP/crotonase-like_dom_sf"/>
</dbReference>
<keyword evidence="4 5" id="KW-0720">Serine protease</keyword>
<dbReference type="PANTHER" id="PTHR32060:SF30">
    <property type="entry name" value="CARBOXY-TERMINAL PROCESSING PROTEASE CTPA"/>
    <property type="match status" value="1"/>
</dbReference>
<dbReference type="CDD" id="cd06782">
    <property type="entry name" value="cpPDZ_CPP-like"/>
    <property type="match status" value="1"/>
</dbReference>
<dbReference type="FunFam" id="2.30.42.10:FF:000063">
    <property type="entry name" value="Peptidase, S41 family"/>
    <property type="match status" value="1"/>
</dbReference>
<dbReference type="SMART" id="SM00228">
    <property type="entry name" value="PDZ"/>
    <property type="match status" value="1"/>
</dbReference>
<dbReference type="SUPFAM" id="SSF50156">
    <property type="entry name" value="PDZ domain-like"/>
    <property type="match status" value="1"/>
</dbReference>
<dbReference type="SMART" id="SM00245">
    <property type="entry name" value="TSPc"/>
    <property type="match status" value="1"/>
</dbReference>
<accession>A0A0G1RGF3</accession>
<dbReference type="GO" id="GO:0006508">
    <property type="term" value="P:proteolysis"/>
    <property type="evidence" value="ECO:0007669"/>
    <property type="project" value="UniProtKB-KW"/>
</dbReference>
<dbReference type="InterPro" id="IPR055210">
    <property type="entry name" value="CtpA/B_N"/>
</dbReference>
<sequence>MNPRKLLVVGTLVIAAGYVGFLLGKQQLAFEYKNWKPALIVNRSPRLDQAAAEVDFSLFWTVWDKVSGVYVDKRDLDAKKMVDGAISGMVAAIGDPYTAYLPMQKNKESKEDLGGEFEGVGIQLGFKAQNLAVVAPLDGTPAQRAGIRAGDLIVLIKDDKRGVNRSTEGMALAEAVQLIRGPGQSKVKLTIVREGVDEPFEVELVRETILVKSVLVEYKEKAAWVKLSRFGDKTREEWGEAVNQLASLPESELKGVILDLRNNPGGYLEMATYIAGEFLPAGKNVVTQQYGDGSKLESAVDRNGRLLKVKLVVLVNQGSASAAEILAGALQDYKRAKVVGETSFGKGSVQQPEDFPDGSGVHITVAKWLRPSGEWIDKVGVTPDVVVEMPEGKDDTSDPQLEKAMEMLR</sequence>
<name>A0A0G1RGF3_9BACT</name>
<dbReference type="GO" id="GO:0004175">
    <property type="term" value="F:endopeptidase activity"/>
    <property type="evidence" value="ECO:0007669"/>
    <property type="project" value="TreeGrafter"/>
</dbReference>
<feature type="compositionally biased region" description="Basic and acidic residues" evidence="6">
    <location>
        <begin position="390"/>
        <end position="409"/>
    </location>
</feature>
<dbReference type="Proteomes" id="UP000034607">
    <property type="component" value="Unassembled WGS sequence"/>
</dbReference>
<comment type="similarity">
    <text evidence="1 5">Belongs to the peptidase S41A family.</text>
</comment>
<dbReference type="Gene3D" id="2.30.42.10">
    <property type="match status" value="1"/>
</dbReference>